<dbReference type="AlphaFoldDB" id="A0A942I6K6"/>
<keyword evidence="1" id="KW-0472">Membrane</keyword>
<name>A0A942I6K6_9HYPH</name>
<keyword evidence="1" id="KW-1133">Transmembrane helix</keyword>
<keyword evidence="1" id="KW-0812">Transmembrane</keyword>
<accession>A0A942I6K6</accession>
<reference evidence="2" key="1">
    <citation type="submission" date="2021-04" db="EMBL/GenBank/DDBJ databases">
        <title>Devosia litorisediminis sp. nov., isolated from a sand dune.</title>
        <authorList>
            <person name="Park S."/>
            <person name="Yoon J.-H."/>
        </authorList>
    </citation>
    <scope>NUCLEOTIDE SEQUENCE</scope>
    <source>
        <strain evidence="2">BSSL-BM10</strain>
    </source>
</reference>
<gene>
    <name evidence="2" type="ORF">KD146_12495</name>
</gene>
<organism evidence="2 3">
    <name type="scientific">Devosia litorisediminis</name>
    <dbReference type="NCBI Taxonomy" id="2829817"/>
    <lineage>
        <taxon>Bacteria</taxon>
        <taxon>Pseudomonadati</taxon>
        <taxon>Pseudomonadota</taxon>
        <taxon>Alphaproteobacteria</taxon>
        <taxon>Hyphomicrobiales</taxon>
        <taxon>Devosiaceae</taxon>
        <taxon>Devosia</taxon>
    </lineage>
</organism>
<evidence type="ECO:0000313" key="3">
    <source>
        <dbReference type="Proteomes" id="UP000678281"/>
    </source>
</evidence>
<evidence type="ECO:0000256" key="1">
    <source>
        <dbReference type="SAM" id="Phobius"/>
    </source>
</evidence>
<dbReference type="Proteomes" id="UP000678281">
    <property type="component" value="Unassembled WGS sequence"/>
</dbReference>
<comment type="caution">
    <text evidence="2">The sequence shown here is derived from an EMBL/GenBank/DDBJ whole genome shotgun (WGS) entry which is preliminary data.</text>
</comment>
<feature type="transmembrane region" description="Helical" evidence="1">
    <location>
        <begin position="52"/>
        <end position="73"/>
    </location>
</feature>
<evidence type="ECO:0000313" key="2">
    <source>
        <dbReference type="EMBL" id="MBS3849517.1"/>
    </source>
</evidence>
<dbReference type="EMBL" id="JAGXTP010000001">
    <property type="protein sequence ID" value="MBS3849517.1"/>
    <property type="molecule type" value="Genomic_DNA"/>
</dbReference>
<dbReference type="RefSeq" id="WP_212658983.1">
    <property type="nucleotide sequence ID" value="NZ_JAGXTP010000001.1"/>
</dbReference>
<protein>
    <submittedName>
        <fullName evidence="2">Uncharacterized protein</fullName>
    </submittedName>
</protein>
<keyword evidence="3" id="KW-1185">Reference proteome</keyword>
<sequence>MATAPKQPAANAARVDALIDENGARLDVPDNSPLKVAREHEATVGSTGPTNWWLYGLIGLAIVIALLFLMQILTGAPGTDVHSGTPVSAPVVEPAIPTQ</sequence>
<proteinExistence type="predicted"/>